<dbReference type="Gene3D" id="1.10.10.10">
    <property type="entry name" value="Winged helix-like DNA-binding domain superfamily/Winged helix DNA-binding domain"/>
    <property type="match status" value="1"/>
</dbReference>
<comment type="subcellular location">
    <subcellularLocation>
        <location evidence="1 9">Cytoplasm</location>
    </subcellularLocation>
</comment>
<evidence type="ECO:0000256" key="4">
    <source>
        <dbReference type="ARBA" id="ARBA00021148"/>
    </source>
</evidence>
<evidence type="ECO:0000256" key="5">
    <source>
        <dbReference type="ARBA" id="ARBA00022490"/>
    </source>
</evidence>
<evidence type="ECO:0000256" key="2">
    <source>
        <dbReference type="ARBA" id="ARBA00005040"/>
    </source>
</evidence>
<protein>
    <recommendedName>
        <fullName evidence="4 9">Arginine repressor</fullName>
    </recommendedName>
</protein>
<comment type="function">
    <text evidence="9">Regulates arginine biosynthesis genes.</text>
</comment>
<dbReference type="GO" id="GO:0005737">
    <property type="term" value="C:cytoplasm"/>
    <property type="evidence" value="ECO:0007669"/>
    <property type="project" value="UniProtKB-SubCell"/>
</dbReference>
<comment type="pathway">
    <text evidence="2 9">Amino-acid biosynthesis; L-arginine biosynthesis [regulation].</text>
</comment>
<evidence type="ECO:0000259" key="11">
    <source>
        <dbReference type="Pfam" id="PF02863"/>
    </source>
</evidence>
<dbReference type="InterPro" id="IPR036390">
    <property type="entry name" value="WH_DNA-bd_sf"/>
</dbReference>
<reference evidence="12 13" key="1">
    <citation type="submission" date="2016-09" db="EMBL/GenBank/DDBJ databases">
        <authorList>
            <person name="Capua I."/>
            <person name="De Benedictis P."/>
            <person name="Joannis T."/>
            <person name="Lombin L.H."/>
            <person name="Cattoli G."/>
        </authorList>
    </citation>
    <scope>NUCLEOTIDE SEQUENCE [LARGE SCALE GENOMIC DNA]</scope>
    <source>
        <strain evidence="12 13">A7P-90m</strain>
    </source>
</reference>
<dbReference type="OrthoDB" id="9807089at2"/>
<dbReference type="GO" id="GO:0003677">
    <property type="term" value="F:DNA binding"/>
    <property type="evidence" value="ECO:0007669"/>
    <property type="project" value="UniProtKB-KW"/>
</dbReference>
<sequence length="157" mass="17574">MSKKKDRFQEIGRLIASEKIHTQEGLLENLSKNGYDVTQATLSRDLKEIGVAKVPDNEMGYVYVMPNSISQASKHMSMVNLPVESVIWVEFTHSFAVLKTHSGFASSVAMFIDHAKMPEIIGTLAGDDTILVINRDNYARKDILAALRRLFPGLKEH</sequence>
<keyword evidence="5 9" id="KW-0963">Cytoplasm</keyword>
<dbReference type="UniPathway" id="UPA00068"/>
<dbReference type="InterPro" id="IPR036251">
    <property type="entry name" value="Arg_repress_C_sf"/>
</dbReference>
<evidence type="ECO:0000313" key="12">
    <source>
        <dbReference type="EMBL" id="SDB96310.1"/>
    </source>
</evidence>
<dbReference type="PANTHER" id="PTHR34471">
    <property type="entry name" value="ARGININE REPRESSOR"/>
    <property type="match status" value="1"/>
</dbReference>
<keyword evidence="7 9" id="KW-0238">DNA-binding</keyword>
<dbReference type="InterPro" id="IPR020900">
    <property type="entry name" value="Arg_repress_DNA-bd"/>
</dbReference>
<gene>
    <name evidence="9" type="primary">argR</name>
    <name evidence="12" type="ORF">SAMN05216323_101258</name>
</gene>
<dbReference type="Pfam" id="PF01316">
    <property type="entry name" value="Arg_repressor"/>
    <property type="match status" value="1"/>
</dbReference>
<keyword evidence="9" id="KW-0678">Repressor</keyword>
<proteinExistence type="inferred from homology"/>
<dbReference type="GO" id="GO:0006526">
    <property type="term" value="P:L-arginine biosynthetic process"/>
    <property type="evidence" value="ECO:0007669"/>
    <property type="project" value="UniProtKB-UniPathway"/>
</dbReference>
<dbReference type="GO" id="GO:0034618">
    <property type="term" value="F:arginine binding"/>
    <property type="evidence" value="ECO:0007669"/>
    <property type="project" value="InterPro"/>
</dbReference>
<dbReference type="InterPro" id="IPR001669">
    <property type="entry name" value="Arg_repress"/>
</dbReference>
<dbReference type="GO" id="GO:1900079">
    <property type="term" value="P:regulation of arginine biosynthetic process"/>
    <property type="evidence" value="ECO:0007669"/>
    <property type="project" value="UniProtKB-UniRule"/>
</dbReference>
<dbReference type="RefSeq" id="WP_092436508.1">
    <property type="nucleotide sequence ID" value="NZ_FMYP01000012.1"/>
</dbReference>
<dbReference type="STRING" id="1640674.SAMN05216323_101258"/>
<dbReference type="GO" id="GO:0051259">
    <property type="term" value="P:protein complex oligomerization"/>
    <property type="evidence" value="ECO:0007669"/>
    <property type="project" value="InterPro"/>
</dbReference>
<dbReference type="SUPFAM" id="SSF55252">
    <property type="entry name" value="C-terminal domain of arginine repressor"/>
    <property type="match status" value="1"/>
</dbReference>
<comment type="similarity">
    <text evidence="3 9">Belongs to the ArgR family.</text>
</comment>
<evidence type="ECO:0000259" key="10">
    <source>
        <dbReference type="Pfam" id="PF01316"/>
    </source>
</evidence>
<dbReference type="PANTHER" id="PTHR34471:SF1">
    <property type="entry name" value="ARGININE REPRESSOR"/>
    <property type="match status" value="1"/>
</dbReference>
<dbReference type="PRINTS" id="PR01467">
    <property type="entry name" value="ARGREPRESSOR"/>
</dbReference>
<evidence type="ECO:0000313" key="13">
    <source>
        <dbReference type="Proteomes" id="UP000199452"/>
    </source>
</evidence>
<organism evidence="12 13">
    <name type="scientific">Williamwhitmania taraxaci</name>
    <dbReference type="NCBI Taxonomy" id="1640674"/>
    <lineage>
        <taxon>Bacteria</taxon>
        <taxon>Pseudomonadati</taxon>
        <taxon>Bacteroidota</taxon>
        <taxon>Bacteroidia</taxon>
        <taxon>Bacteroidales</taxon>
        <taxon>Williamwhitmaniaceae</taxon>
        <taxon>Williamwhitmania</taxon>
    </lineage>
</organism>
<dbReference type="InterPro" id="IPR036388">
    <property type="entry name" value="WH-like_DNA-bd_sf"/>
</dbReference>
<dbReference type="SUPFAM" id="SSF46785">
    <property type="entry name" value="Winged helix' DNA-binding domain"/>
    <property type="match status" value="1"/>
</dbReference>
<keyword evidence="9" id="KW-0028">Amino-acid biosynthesis</keyword>
<keyword evidence="6 9" id="KW-0805">Transcription regulation</keyword>
<dbReference type="InterPro" id="IPR020899">
    <property type="entry name" value="Arg_repress_C"/>
</dbReference>
<dbReference type="AlphaFoldDB" id="A0A1G6HPZ2"/>
<dbReference type="Gene3D" id="3.30.1360.40">
    <property type="match status" value="1"/>
</dbReference>
<feature type="domain" description="Arginine repressor C-terminal" evidence="11">
    <location>
        <begin position="84"/>
        <end position="148"/>
    </location>
</feature>
<evidence type="ECO:0000256" key="1">
    <source>
        <dbReference type="ARBA" id="ARBA00004496"/>
    </source>
</evidence>
<dbReference type="HAMAP" id="MF_00173">
    <property type="entry name" value="Arg_repressor"/>
    <property type="match status" value="1"/>
</dbReference>
<dbReference type="GO" id="GO:0003700">
    <property type="term" value="F:DNA-binding transcription factor activity"/>
    <property type="evidence" value="ECO:0007669"/>
    <property type="project" value="UniProtKB-UniRule"/>
</dbReference>
<evidence type="ECO:0000256" key="8">
    <source>
        <dbReference type="ARBA" id="ARBA00023163"/>
    </source>
</evidence>
<dbReference type="EMBL" id="FMYP01000012">
    <property type="protein sequence ID" value="SDB96310.1"/>
    <property type="molecule type" value="Genomic_DNA"/>
</dbReference>
<evidence type="ECO:0000256" key="9">
    <source>
        <dbReference type="HAMAP-Rule" id="MF_00173"/>
    </source>
</evidence>
<evidence type="ECO:0000256" key="6">
    <source>
        <dbReference type="ARBA" id="ARBA00023015"/>
    </source>
</evidence>
<keyword evidence="13" id="KW-1185">Reference proteome</keyword>
<accession>A0A1G6HPZ2</accession>
<dbReference type="Pfam" id="PF02863">
    <property type="entry name" value="Arg_repressor_C"/>
    <property type="match status" value="1"/>
</dbReference>
<keyword evidence="8 9" id="KW-0804">Transcription</keyword>
<dbReference type="Proteomes" id="UP000199452">
    <property type="component" value="Unassembled WGS sequence"/>
</dbReference>
<keyword evidence="9" id="KW-0055">Arginine biosynthesis</keyword>
<name>A0A1G6HPZ2_9BACT</name>
<evidence type="ECO:0000256" key="7">
    <source>
        <dbReference type="ARBA" id="ARBA00023125"/>
    </source>
</evidence>
<evidence type="ECO:0000256" key="3">
    <source>
        <dbReference type="ARBA" id="ARBA00008316"/>
    </source>
</evidence>
<feature type="domain" description="Arginine repressor DNA-binding" evidence="10">
    <location>
        <begin position="3"/>
        <end position="68"/>
    </location>
</feature>
<dbReference type="NCBIfam" id="TIGR01529">
    <property type="entry name" value="argR_whole"/>
    <property type="match status" value="1"/>
</dbReference>